<organism evidence="1 2">
    <name type="scientific">Prunus armeniaca</name>
    <name type="common">Apricot</name>
    <name type="synonym">Armeniaca vulgaris</name>
    <dbReference type="NCBI Taxonomy" id="36596"/>
    <lineage>
        <taxon>Eukaryota</taxon>
        <taxon>Viridiplantae</taxon>
        <taxon>Streptophyta</taxon>
        <taxon>Embryophyta</taxon>
        <taxon>Tracheophyta</taxon>
        <taxon>Spermatophyta</taxon>
        <taxon>Magnoliopsida</taxon>
        <taxon>eudicotyledons</taxon>
        <taxon>Gunneridae</taxon>
        <taxon>Pentapetalae</taxon>
        <taxon>rosids</taxon>
        <taxon>fabids</taxon>
        <taxon>Rosales</taxon>
        <taxon>Rosaceae</taxon>
        <taxon>Amygdaloideae</taxon>
        <taxon>Amygdaleae</taxon>
        <taxon>Prunus</taxon>
    </lineage>
</organism>
<dbReference type="OrthoDB" id="1148828at2759"/>
<keyword evidence="2" id="KW-1185">Reference proteome</keyword>
<evidence type="ECO:0000313" key="1">
    <source>
        <dbReference type="EMBL" id="CAB4317525.1"/>
    </source>
</evidence>
<gene>
    <name evidence="1" type="ORF">ORAREDHAP_LOCUS44336</name>
</gene>
<proteinExistence type="predicted"/>
<dbReference type="EMBL" id="CAEKKB010000007">
    <property type="protein sequence ID" value="CAB4317525.1"/>
    <property type="molecule type" value="Genomic_DNA"/>
</dbReference>
<dbReference type="AlphaFoldDB" id="A0A6J5Y0S4"/>
<protein>
    <recommendedName>
        <fullName evidence="3">FBD domain-containing protein</fullName>
    </recommendedName>
</protein>
<sequence>MVEDLFLNEATIKALFREGAMPAPLENVHYPGLKIESFNDELVLAMTSVFDMEYWTMQNLDFYQLKKLTIGCYNYDLNGVVLAKYIFECAQNLEEFAIYPYHA</sequence>
<dbReference type="Proteomes" id="UP000507245">
    <property type="component" value="Unassembled WGS sequence"/>
</dbReference>
<name>A0A6J5Y0S4_PRUAR</name>
<accession>A0A6J5Y0S4</accession>
<evidence type="ECO:0000313" key="2">
    <source>
        <dbReference type="Proteomes" id="UP000507245"/>
    </source>
</evidence>
<evidence type="ECO:0008006" key="3">
    <source>
        <dbReference type="Google" id="ProtNLM"/>
    </source>
</evidence>
<reference evidence="2" key="1">
    <citation type="journal article" date="2020" name="Genome Biol.">
        <title>Gamete binning: chromosome-level and haplotype-resolved genome assembly enabled by high-throughput single-cell sequencing of gamete genomes.</title>
        <authorList>
            <person name="Campoy J.A."/>
            <person name="Sun H."/>
            <person name="Goel M."/>
            <person name="Jiao W.-B."/>
            <person name="Folz-Donahue K."/>
            <person name="Wang N."/>
            <person name="Rubio M."/>
            <person name="Liu C."/>
            <person name="Kukat C."/>
            <person name="Ruiz D."/>
            <person name="Huettel B."/>
            <person name="Schneeberger K."/>
        </authorList>
    </citation>
    <scope>NUCLEOTIDE SEQUENCE [LARGE SCALE GENOMIC DNA]</scope>
    <source>
        <strain evidence="2">cv. Rojo Pasion</strain>
    </source>
</reference>